<dbReference type="InterPro" id="IPR036390">
    <property type="entry name" value="WH_DNA-bd_sf"/>
</dbReference>
<dbReference type="PANTHER" id="PTHR30118">
    <property type="entry name" value="HTH-TYPE TRANSCRIPTIONAL REGULATOR LEUO-RELATED"/>
    <property type="match status" value="1"/>
</dbReference>
<evidence type="ECO:0000256" key="2">
    <source>
        <dbReference type="ARBA" id="ARBA00022458"/>
    </source>
</evidence>
<evidence type="ECO:0000259" key="6">
    <source>
        <dbReference type="PROSITE" id="PS50931"/>
    </source>
</evidence>
<protein>
    <submittedName>
        <fullName evidence="7">LysR family transcriptional regulator</fullName>
    </submittedName>
</protein>
<keyword evidence="8" id="KW-1185">Reference proteome</keyword>
<dbReference type="Proteomes" id="UP000321058">
    <property type="component" value="Unassembled WGS sequence"/>
</dbReference>
<organism evidence="7 8">
    <name type="scientific">Reyranella soli</name>
    <dbReference type="NCBI Taxonomy" id="1230389"/>
    <lineage>
        <taxon>Bacteria</taxon>
        <taxon>Pseudomonadati</taxon>
        <taxon>Pseudomonadota</taxon>
        <taxon>Alphaproteobacteria</taxon>
        <taxon>Hyphomicrobiales</taxon>
        <taxon>Reyranellaceae</taxon>
        <taxon>Reyranella</taxon>
    </lineage>
</organism>
<dbReference type="AlphaFoldDB" id="A0A512N381"/>
<dbReference type="SUPFAM" id="SSF53850">
    <property type="entry name" value="Periplasmic binding protein-like II"/>
    <property type="match status" value="1"/>
</dbReference>
<dbReference type="Gene3D" id="1.10.10.10">
    <property type="entry name" value="Winged helix-like DNA-binding domain superfamily/Winged helix DNA-binding domain"/>
    <property type="match status" value="1"/>
</dbReference>
<dbReference type="CDD" id="cd08417">
    <property type="entry name" value="PBP2_Nitroaromatics_like"/>
    <property type="match status" value="1"/>
</dbReference>
<name>A0A512N381_9HYPH</name>
<dbReference type="InterPro" id="IPR036388">
    <property type="entry name" value="WH-like_DNA-bd_sf"/>
</dbReference>
<dbReference type="InterPro" id="IPR005119">
    <property type="entry name" value="LysR_subst-bd"/>
</dbReference>
<dbReference type="SUPFAM" id="SSF46785">
    <property type="entry name" value="Winged helix' DNA-binding domain"/>
    <property type="match status" value="1"/>
</dbReference>
<dbReference type="InterPro" id="IPR037402">
    <property type="entry name" value="YidZ_PBP2"/>
</dbReference>
<dbReference type="GO" id="GO:0003677">
    <property type="term" value="F:DNA binding"/>
    <property type="evidence" value="ECO:0007669"/>
    <property type="project" value="UniProtKB-KW"/>
</dbReference>
<evidence type="ECO:0000256" key="5">
    <source>
        <dbReference type="ARBA" id="ARBA00023163"/>
    </source>
</evidence>
<comment type="similarity">
    <text evidence="1">Belongs to the LysR transcriptional regulatory family.</text>
</comment>
<reference evidence="7 8" key="1">
    <citation type="submission" date="2019-07" db="EMBL/GenBank/DDBJ databases">
        <title>Whole genome shotgun sequence of Reyranella soli NBRC 108950.</title>
        <authorList>
            <person name="Hosoyama A."/>
            <person name="Uohara A."/>
            <person name="Ohji S."/>
            <person name="Ichikawa N."/>
        </authorList>
    </citation>
    <scope>NUCLEOTIDE SEQUENCE [LARGE SCALE GENOMIC DNA]</scope>
    <source>
        <strain evidence="7 8">NBRC 108950</strain>
    </source>
</reference>
<dbReference type="GO" id="GO:0003700">
    <property type="term" value="F:DNA-binding transcription factor activity"/>
    <property type="evidence" value="ECO:0007669"/>
    <property type="project" value="InterPro"/>
</dbReference>
<dbReference type="InterPro" id="IPR000847">
    <property type="entry name" value="LysR_HTH_N"/>
</dbReference>
<keyword evidence="4" id="KW-0238">DNA-binding</keyword>
<dbReference type="PANTHER" id="PTHR30118:SF15">
    <property type="entry name" value="TRANSCRIPTIONAL REGULATORY PROTEIN"/>
    <property type="match status" value="1"/>
</dbReference>
<keyword evidence="5" id="KW-0804">Transcription</keyword>
<gene>
    <name evidence="7" type="ORF">RSO01_06000</name>
</gene>
<dbReference type="EMBL" id="BKAJ01000011">
    <property type="protein sequence ID" value="GEP53434.1"/>
    <property type="molecule type" value="Genomic_DNA"/>
</dbReference>
<evidence type="ECO:0000256" key="4">
    <source>
        <dbReference type="ARBA" id="ARBA00023125"/>
    </source>
</evidence>
<dbReference type="Pfam" id="PF00126">
    <property type="entry name" value="HTH_1"/>
    <property type="match status" value="1"/>
</dbReference>
<keyword evidence="3" id="KW-0805">Transcription regulation</keyword>
<dbReference type="PRINTS" id="PR00039">
    <property type="entry name" value="HTHLYSR"/>
</dbReference>
<evidence type="ECO:0000256" key="1">
    <source>
        <dbReference type="ARBA" id="ARBA00009437"/>
    </source>
</evidence>
<evidence type="ECO:0000313" key="7">
    <source>
        <dbReference type="EMBL" id="GEP53434.1"/>
    </source>
</evidence>
<dbReference type="PROSITE" id="PS50931">
    <property type="entry name" value="HTH_LYSR"/>
    <property type="match status" value="1"/>
</dbReference>
<evidence type="ECO:0000313" key="8">
    <source>
        <dbReference type="Proteomes" id="UP000321058"/>
    </source>
</evidence>
<dbReference type="Gene3D" id="3.40.190.10">
    <property type="entry name" value="Periplasmic binding protein-like II"/>
    <property type="match status" value="2"/>
</dbReference>
<dbReference type="InterPro" id="IPR050389">
    <property type="entry name" value="LysR-type_TF"/>
</dbReference>
<proteinExistence type="inferred from homology"/>
<comment type="caution">
    <text evidence="7">The sequence shown here is derived from an EMBL/GenBank/DDBJ whole genome shotgun (WGS) entry which is preliminary data.</text>
</comment>
<dbReference type="Pfam" id="PF03466">
    <property type="entry name" value="LysR_substrate"/>
    <property type="match status" value="1"/>
</dbReference>
<keyword evidence="2" id="KW-0536">Nodulation</keyword>
<dbReference type="OrthoDB" id="9774011at2"/>
<evidence type="ECO:0000256" key="3">
    <source>
        <dbReference type="ARBA" id="ARBA00023015"/>
    </source>
</evidence>
<sequence>MHMINLSRVDLNLLVVLEAIVAEGGVSRAAERLNLTQPAVSHALARLRELFDDPLFVRAGRNLAPTALTKGLVEPLRQSLQALGALIEKGEGFDPARARTVFTVSMRDPMEVLILPKLMKRLAREAPGIDLRTVQMRRRSVENGLADGTLDAAFDVALPLSERIHRQRISADRFVVAARKGHPRVRPGFTLATYLAEKHVMVTSRRRGPGAEDIELGQHGQRRHVSLRCRNYLAAIQVVAGSDLVLTMTARYASLLGAASGVRVLAMPLRMPTLDLFLYWHDRVHNDPANRWLRLQLVEALGKTARP</sequence>
<feature type="domain" description="HTH lysR-type" evidence="6">
    <location>
        <begin position="9"/>
        <end position="66"/>
    </location>
</feature>
<accession>A0A512N381</accession>